<reference evidence="1" key="2">
    <citation type="submission" date="2016-06" db="EMBL/GenBank/DDBJ databases">
        <title>The genome of a short-lived fish provides insights into sex chromosome evolution and the genetic control of aging.</title>
        <authorList>
            <person name="Reichwald K."/>
            <person name="Felder M."/>
            <person name="Petzold A."/>
            <person name="Koch P."/>
            <person name="Groth M."/>
            <person name="Platzer M."/>
        </authorList>
    </citation>
    <scope>NUCLEOTIDE SEQUENCE</scope>
    <source>
        <tissue evidence="1">Brain</tissue>
    </source>
</reference>
<evidence type="ECO:0000313" key="1">
    <source>
        <dbReference type="EMBL" id="SBQ47529.1"/>
    </source>
</evidence>
<name>A0A1A8EMB4_9TELE</name>
<reference evidence="1" key="1">
    <citation type="submission" date="2016-05" db="EMBL/GenBank/DDBJ databases">
        <authorList>
            <person name="Lavstsen T."/>
            <person name="Jespersen J.S."/>
        </authorList>
    </citation>
    <scope>NUCLEOTIDE SEQUENCE</scope>
    <source>
        <tissue evidence="1">Brain</tissue>
    </source>
</reference>
<sequence>CRPAPGSSPPAFWGPSRSRASSIRLLTGCAFQPLSRYIRCSTSLSSNRWSPLLSILLRPGCRRPVVLMVIRFTRSARFWMPAAG</sequence>
<dbReference type="EMBL" id="HAEB01001054">
    <property type="protein sequence ID" value="SBQ47529.1"/>
    <property type="molecule type" value="Transcribed_RNA"/>
</dbReference>
<feature type="non-terminal residue" evidence="1">
    <location>
        <position position="84"/>
    </location>
</feature>
<gene>
    <name evidence="1" type="primary">Nfu_g_1_023842</name>
</gene>
<organism evidence="1">
    <name type="scientific">Nothobranchius korthausae</name>
    <dbReference type="NCBI Taxonomy" id="1143690"/>
    <lineage>
        <taxon>Eukaryota</taxon>
        <taxon>Metazoa</taxon>
        <taxon>Chordata</taxon>
        <taxon>Craniata</taxon>
        <taxon>Vertebrata</taxon>
        <taxon>Euteleostomi</taxon>
        <taxon>Actinopterygii</taxon>
        <taxon>Neopterygii</taxon>
        <taxon>Teleostei</taxon>
        <taxon>Neoteleostei</taxon>
        <taxon>Acanthomorphata</taxon>
        <taxon>Ovalentaria</taxon>
        <taxon>Atherinomorphae</taxon>
        <taxon>Cyprinodontiformes</taxon>
        <taxon>Nothobranchiidae</taxon>
        <taxon>Nothobranchius</taxon>
    </lineage>
</organism>
<accession>A0A1A8EMB4</accession>
<feature type="non-terminal residue" evidence="1">
    <location>
        <position position="1"/>
    </location>
</feature>
<dbReference type="AlphaFoldDB" id="A0A1A8EMB4"/>
<protein>
    <submittedName>
        <fullName evidence="1">Uncharacterized protein</fullName>
    </submittedName>
</protein>
<proteinExistence type="predicted"/>